<gene>
    <name evidence="5" type="ORF">OSB04_019641</name>
</gene>
<feature type="compositionally biased region" description="Polar residues" evidence="2">
    <location>
        <begin position="339"/>
        <end position="349"/>
    </location>
</feature>
<evidence type="ECO:0000259" key="4">
    <source>
        <dbReference type="Pfam" id="PF25597"/>
    </source>
</evidence>
<dbReference type="InterPro" id="IPR039537">
    <property type="entry name" value="Retrotran_Ty1/copia-like"/>
</dbReference>
<evidence type="ECO:0000256" key="2">
    <source>
        <dbReference type="SAM" id="MobiDB-lite"/>
    </source>
</evidence>
<feature type="region of interest" description="Disordered" evidence="2">
    <location>
        <begin position="339"/>
        <end position="380"/>
    </location>
</feature>
<feature type="domain" description="Retroviral polymerase SH3-like" evidence="4">
    <location>
        <begin position="245"/>
        <end position="285"/>
    </location>
</feature>
<evidence type="ECO:0000313" key="6">
    <source>
        <dbReference type="Proteomes" id="UP001172457"/>
    </source>
</evidence>
<evidence type="ECO:0000313" key="5">
    <source>
        <dbReference type="EMBL" id="KAJ9547098.1"/>
    </source>
</evidence>
<feature type="coiled-coil region" evidence="1">
    <location>
        <begin position="70"/>
        <end position="115"/>
    </location>
</feature>
<evidence type="ECO:0000256" key="1">
    <source>
        <dbReference type="SAM" id="Coils"/>
    </source>
</evidence>
<keyword evidence="3" id="KW-0732">Signal</keyword>
<dbReference type="PANTHER" id="PTHR42648:SF32">
    <property type="entry name" value="RIBONUCLEASE H-LIKE DOMAIN, GAG-PRE-INTEGRASE DOMAIN PROTEIN-RELATED"/>
    <property type="match status" value="1"/>
</dbReference>
<dbReference type="Proteomes" id="UP001172457">
    <property type="component" value="Chromosome 5"/>
</dbReference>
<reference evidence="5" key="1">
    <citation type="submission" date="2023-03" db="EMBL/GenBank/DDBJ databases">
        <title>Chromosome-scale reference genome and RAD-based genetic map of yellow starthistle (Centaurea solstitialis) reveal putative structural variation and QTLs associated with invader traits.</title>
        <authorList>
            <person name="Reatini B."/>
            <person name="Cang F.A."/>
            <person name="Jiang Q."/>
            <person name="Mckibben M.T.W."/>
            <person name="Barker M.S."/>
            <person name="Rieseberg L.H."/>
            <person name="Dlugosch K.M."/>
        </authorList>
    </citation>
    <scope>NUCLEOTIDE SEQUENCE</scope>
    <source>
        <strain evidence="5">CAN-66</strain>
        <tissue evidence="5">Leaf</tissue>
    </source>
</reference>
<accession>A0AA38SYD4</accession>
<dbReference type="EMBL" id="JARYMX010000005">
    <property type="protein sequence ID" value="KAJ9547098.1"/>
    <property type="molecule type" value="Genomic_DNA"/>
</dbReference>
<proteinExistence type="predicted"/>
<protein>
    <recommendedName>
        <fullName evidence="4">Retroviral polymerase SH3-like domain-containing protein</fullName>
    </recommendedName>
</protein>
<dbReference type="InterPro" id="IPR012337">
    <property type="entry name" value="RNaseH-like_sf"/>
</dbReference>
<feature type="chain" id="PRO_5041280854" description="Retroviral polymerase SH3-like domain-containing protein" evidence="3">
    <location>
        <begin position="27"/>
        <end position="445"/>
    </location>
</feature>
<organism evidence="5 6">
    <name type="scientific">Centaurea solstitialis</name>
    <name type="common">yellow star-thistle</name>
    <dbReference type="NCBI Taxonomy" id="347529"/>
    <lineage>
        <taxon>Eukaryota</taxon>
        <taxon>Viridiplantae</taxon>
        <taxon>Streptophyta</taxon>
        <taxon>Embryophyta</taxon>
        <taxon>Tracheophyta</taxon>
        <taxon>Spermatophyta</taxon>
        <taxon>Magnoliopsida</taxon>
        <taxon>eudicotyledons</taxon>
        <taxon>Gunneridae</taxon>
        <taxon>Pentapetalae</taxon>
        <taxon>asterids</taxon>
        <taxon>campanulids</taxon>
        <taxon>Asterales</taxon>
        <taxon>Asteraceae</taxon>
        <taxon>Carduoideae</taxon>
        <taxon>Cardueae</taxon>
        <taxon>Centaureinae</taxon>
        <taxon>Centaurea</taxon>
    </lineage>
</organism>
<dbReference type="InterPro" id="IPR057670">
    <property type="entry name" value="SH3_retrovirus"/>
</dbReference>
<dbReference type="Gene3D" id="3.30.420.10">
    <property type="entry name" value="Ribonuclease H-like superfamily/Ribonuclease H"/>
    <property type="match status" value="1"/>
</dbReference>
<comment type="caution">
    <text evidence="5">The sequence shown here is derived from an EMBL/GenBank/DDBJ whole genome shotgun (WGS) entry which is preliminary data.</text>
</comment>
<keyword evidence="1" id="KW-0175">Coiled coil</keyword>
<dbReference type="AlphaFoldDB" id="A0AA38SYD4"/>
<dbReference type="InterPro" id="IPR036397">
    <property type="entry name" value="RNaseH_sf"/>
</dbReference>
<feature type="signal peptide" evidence="3">
    <location>
        <begin position="1"/>
        <end position="26"/>
    </location>
</feature>
<evidence type="ECO:0000256" key="3">
    <source>
        <dbReference type="SAM" id="SignalP"/>
    </source>
</evidence>
<sequence>MAVMMMIVVMTMVVVMTMMPAIGGWGRMVVGDWWQGGGYNGDPPMEEVDMLANSPEVAGGGVGKKNILELENLKTVRSKYESLINKEKTESTDEREKLLEQIKSIQQSLNESEHHVVLERSKVAKERELYVKEILELKKKVTDLQKLLVDKSGKEKNGVELEFEGETPRTPQQNGVIERKNMTLVEAARMILNASGLPLTFWTEAVSAACFTQNRSLVVKRFEKTRYQLLHNKRPNIKFFLVFGCKCYVLNDREPIGKFDPKGDDAIFIGYAWDSLAYRVYVTHDKFTEELKIQAEKSPNATIPQDLESFFNEWYDDEPDPDRASDDVPRASVKEHYVTDTSPQSTVISRPSAFDTPPSTSTPQEWTKDHPQSQIIGDPSDGVKTREVVIEEVVIEEVVIQAKSSSLSIFDPTESHSWSLPQRNIDLQDDLLSRELVLRKKKKRM</sequence>
<keyword evidence="6" id="KW-1185">Reference proteome</keyword>
<dbReference type="SUPFAM" id="SSF53098">
    <property type="entry name" value="Ribonuclease H-like"/>
    <property type="match status" value="1"/>
</dbReference>
<dbReference type="GO" id="GO:0003676">
    <property type="term" value="F:nucleic acid binding"/>
    <property type="evidence" value="ECO:0007669"/>
    <property type="project" value="InterPro"/>
</dbReference>
<name>A0AA38SYD4_9ASTR</name>
<dbReference type="Pfam" id="PF25597">
    <property type="entry name" value="SH3_retrovirus"/>
    <property type="match status" value="1"/>
</dbReference>
<dbReference type="PANTHER" id="PTHR42648">
    <property type="entry name" value="TRANSPOSASE, PUTATIVE-RELATED"/>
    <property type="match status" value="1"/>
</dbReference>